<evidence type="ECO:0000256" key="4">
    <source>
        <dbReference type="ARBA" id="ARBA00023284"/>
    </source>
</evidence>
<evidence type="ECO:0000256" key="2">
    <source>
        <dbReference type="ARBA" id="ARBA00022748"/>
    </source>
</evidence>
<dbReference type="Gene3D" id="3.40.30.10">
    <property type="entry name" value="Glutaredoxin"/>
    <property type="match status" value="1"/>
</dbReference>
<dbReference type="PROSITE" id="PS51352">
    <property type="entry name" value="THIOREDOXIN_2"/>
    <property type="match status" value="1"/>
</dbReference>
<evidence type="ECO:0000256" key="1">
    <source>
        <dbReference type="ARBA" id="ARBA00004196"/>
    </source>
</evidence>
<dbReference type="InterPro" id="IPR036249">
    <property type="entry name" value="Thioredoxin-like_sf"/>
</dbReference>
<keyword evidence="2" id="KW-0201">Cytochrome c-type biogenesis</keyword>
<keyword evidence="3" id="KW-1015">Disulfide bond</keyword>
<feature type="domain" description="Thioredoxin" evidence="5">
    <location>
        <begin position="1"/>
        <end position="116"/>
    </location>
</feature>
<organism evidence="6">
    <name type="scientific">metagenome</name>
    <dbReference type="NCBI Taxonomy" id="256318"/>
    <lineage>
        <taxon>unclassified sequences</taxon>
        <taxon>metagenomes</taxon>
    </lineage>
</organism>
<reference evidence="6" key="1">
    <citation type="submission" date="2015-08" db="EMBL/GenBank/DDBJ databases">
        <authorList>
            <person name="Babu N.S."/>
            <person name="Beckwith C.J."/>
            <person name="Beseler K.G."/>
            <person name="Brison A."/>
            <person name="Carone J.V."/>
            <person name="Caskin T.P."/>
            <person name="Diamond M."/>
            <person name="Durham M.E."/>
            <person name="Foxe J.M."/>
            <person name="Go M."/>
            <person name="Henderson B.A."/>
            <person name="Jones I.B."/>
            <person name="McGettigan J.A."/>
            <person name="Micheletti S.J."/>
            <person name="Nasrallah M.E."/>
            <person name="Ortiz D."/>
            <person name="Piller C.R."/>
            <person name="Privatt S.R."/>
            <person name="Schneider S.L."/>
            <person name="Sharp S."/>
            <person name="Smith T.C."/>
            <person name="Stanton J.D."/>
            <person name="Ullery H.E."/>
            <person name="Wilson R.J."/>
            <person name="Serrano M.G."/>
            <person name="Buck G."/>
            <person name="Lee V."/>
            <person name="Wang Y."/>
            <person name="Carvalho R."/>
            <person name="Voegtly L."/>
            <person name="Shi R."/>
            <person name="Duckworth R."/>
            <person name="Johnson A."/>
            <person name="Loviza R."/>
            <person name="Walstead R."/>
            <person name="Shah Z."/>
            <person name="Kiflezghi M."/>
            <person name="Wade K."/>
            <person name="Ball S.L."/>
            <person name="Bradley K.W."/>
            <person name="Asai D.J."/>
            <person name="Bowman C.A."/>
            <person name="Russell D.A."/>
            <person name="Pope W.H."/>
            <person name="Jacobs-Sera D."/>
            <person name="Hendrix R.W."/>
            <person name="Hatfull G.F."/>
        </authorList>
    </citation>
    <scope>NUCLEOTIDE SEQUENCE</scope>
</reference>
<dbReference type="GO" id="GO:0016491">
    <property type="term" value="F:oxidoreductase activity"/>
    <property type="evidence" value="ECO:0007669"/>
    <property type="project" value="InterPro"/>
</dbReference>
<evidence type="ECO:0000259" key="5">
    <source>
        <dbReference type="PROSITE" id="PS51352"/>
    </source>
</evidence>
<name>A0A2P2C194_9ZZZZ</name>
<evidence type="ECO:0000313" key="6">
    <source>
        <dbReference type="EMBL" id="CUR54492.1"/>
    </source>
</evidence>
<dbReference type="PANTHER" id="PTHR42852">
    <property type="entry name" value="THIOL:DISULFIDE INTERCHANGE PROTEIN DSBE"/>
    <property type="match status" value="1"/>
</dbReference>
<dbReference type="AlphaFoldDB" id="A0A2P2C194"/>
<comment type="subcellular location">
    <subcellularLocation>
        <location evidence="1">Cell envelope</location>
    </subcellularLocation>
</comment>
<dbReference type="CDD" id="cd02966">
    <property type="entry name" value="TlpA_like_family"/>
    <property type="match status" value="1"/>
</dbReference>
<proteinExistence type="predicted"/>
<dbReference type="GO" id="GO:0030313">
    <property type="term" value="C:cell envelope"/>
    <property type="evidence" value="ECO:0007669"/>
    <property type="project" value="UniProtKB-SubCell"/>
</dbReference>
<dbReference type="InterPro" id="IPR013766">
    <property type="entry name" value="Thioredoxin_domain"/>
</dbReference>
<keyword evidence="4" id="KW-0676">Redox-active center</keyword>
<dbReference type="SUPFAM" id="SSF52833">
    <property type="entry name" value="Thioredoxin-like"/>
    <property type="match status" value="1"/>
</dbReference>
<dbReference type="PANTHER" id="PTHR42852:SF6">
    <property type="entry name" value="THIOL:DISULFIDE INTERCHANGE PROTEIN DSBE"/>
    <property type="match status" value="1"/>
</dbReference>
<protein>
    <submittedName>
        <fullName evidence="6">Alkyl hydroperoxide reductase/ Thiol specific antioxidant</fullName>
    </submittedName>
</protein>
<dbReference type="InterPro" id="IPR050553">
    <property type="entry name" value="Thioredoxin_ResA/DsbE_sf"/>
</dbReference>
<gene>
    <name evidence="6" type="ORF">NOCA2170064</name>
</gene>
<dbReference type="Pfam" id="PF08534">
    <property type="entry name" value="Redoxin"/>
    <property type="match status" value="1"/>
</dbReference>
<sequence length="119" mass="12358">MAVVNIWWSACAPCRLEAPLLVEAAAETAGKATFLGVNIRDNSAEAAMAYDTRFGVDYPSIYDPTGKALLAFAGKVNLQAIPSTVILDSSGRIAATISGGLPSKLTLTEVIEDVAAEDG</sequence>
<dbReference type="GO" id="GO:0017004">
    <property type="term" value="P:cytochrome complex assembly"/>
    <property type="evidence" value="ECO:0007669"/>
    <property type="project" value="UniProtKB-KW"/>
</dbReference>
<dbReference type="InterPro" id="IPR013740">
    <property type="entry name" value="Redoxin"/>
</dbReference>
<evidence type="ECO:0000256" key="3">
    <source>
        <dbReference type="ARBA" id="ARBA00023157"/>
    </source>
</evidence>
<dbReference type="EMBL" id="CZKA01000009">
    <property type="protein sequence ID" value="CUR54492.1"/>
    <property type="molecule type" value="Genomic_DNA"/>
</dbReference>
<accession>A0A2P2C194</accession>